<evidence type="ECO:0000313" key="2">
    <source>
        <dbReference type="EMBL" id="EJW04371.1"/>
    </source>
</evidence>
<dbReference type="AlphaFoldDB" id="J9D9B6"/>
<sequence>MKNINKVNIELPHHTDDDNESEDIEYEDNIGENEIKNIQKPSKKRRRHRSKNARKRKMPDQGVQDDYEDESAEEITQLDAPEKPEIPKKQGKRKRKMENSNDEDDIFDSSESTGIRKRPQKMVAPTQSNAKDLTSDYDETATSHEDFDDISPKNKKND</sequence>
<dbReference type="HOGENOM" id="CLU_1669367_0_0_1"/>
<evidence type="ECO:0000313" key="3">
    <source>
        <dbReference type="Proteomes" id="UP000003163"/>
    </source>
</evidence>
<reference evidence="3" key="2">
    <citation type="submission" date="2015-07" db="EMBL/GenBank/DDBJ databases">
        <title>Contrasting host-pathogen interactions and genome evolution in two generalist and specialist microsporidian pathogens of mosquitoes.</title>
        <authorList>
            <consortium name="The Broad Institute Genomics Platform"/>
            <consortium name="The Broad Institute Genome Sequencing Center for Infectious Disease"/>
            <person name="Cuomo C.A."/>
            <person name="Sanscrainte N.D."/>
            <person name="Goldberg J.M."/>
            <person name="Heiman D."/>
            <person name="Young S."/>
            <person name="Zeng Q."/>
            <person name="Becnel J.J."/>
            <person name="Birren B.W."/>
        </authorList>
    </citation>
    <scope>NUCLEOTIDE SEQUENCE [LARGE SCALE GENOMIC DNA]</scope>
    <source>
        <strain evidence="3">USNM 41457</strain>
    </source>
</reference>
<name>J9D9B6_EDHAE</name>
<feature type="region of interest" description="Disordered" evidence="1">
    <location>
        <begin position="1"/>
        <end position="158"/>
    </location>
</feature>
<feature type="compositionally biased region" description="Acidic residues" evidence="1">
    <location>
        <begin position="17"/>
        <end position="31"/>
    </location>
</feature>
<protein>
    <submittedName>
        <fullName evidence="2">Uncharacterized protein</fullName>
    </submittedName>
</protein>
<dbReference type="EMBL" id="AFBI03000019">
    <property type="protein sequence ID" value="EJW04371.1"/>
    <property type="molecule type" value="Genomic_DNA"/>
</dbReference>
<keyword evidence="3" id="KW-1185">Reference proteome</keyword>
<organism evidence="2 3">
    <name type="scientific">Edhazardia aedis (strain USNM 41457)</name>
    <name type="common">Microsporidian parasite</name>
    <dbReference type="NCBI Taxonomy" id="1003232"/>
    <lineage>
        <taxon>Eukaryota</taxon>
        <taxon>Fungi</taxon>
        <taxon>Fungi incertae sedis</taxon>
        <taxon>Microsporidia</taxon>
        <taxon>Edhazardia</taxon>
    </lineage>
</organism>
<gene>
    <name evidence="2" type="ORF">EDEG_01386</name>
</gene>
<dbReference type="Proteomes" id="UP000003163">
    <property type="component" value="Unassembled WGS sequence"/>
</dbReference>
<feature type="compositionally biased region" description="Basic residues" evidence="1">
    <location>
        <begin position="41"/>
        <end position="57"/>
    </location>
</feature>
<evidence type="ECO:0000256" key="1">
    <source>
        <dbReference type="SAM" id="MobiDB-lite"/>
    </source>
</evidence>
<reference evidence="2 3" key="1">
    <citation type="submission" date="2011-08" db="EMBL/GenBank/DDBJ databases">
        <authorList>
            <person name="Liu Z.J."/>
            <person name="Shi F.L."/>
            <person name="Lu J.Q."/>
            <person name="Li M."/>
            <person name="Wang Z.L."/>
        </authorList>
    </citation>
    <scope>NUCLEOTIDE SEQUENCE [LARGE SCALE GENOMIC DNA]</scope>
    <source>
        <strain evidence="2 3">USNM 41457</strain>
    </source>
</reference>
<feature type="compositionally biased region" description="Acidic residues" evidence="1">
    <location>
        <begin position="63"/>
        <end position="73"/>
    </location>
</feature>
<feature type="compositionally biased region" description="Basic and acidic residues" evidence="1">
    <location>
        <begin position="141"/>
        <end position="158"/>
    </location>
</feature>
<dbReference type="InParanoid" id="J9D9B6"/>
<dbReference type="VEuPathDB" id="MicrosporidiaDB:EDEG_01386"/>
<accession>J9D9B6</accession>
<comment type="caution">
    <text evidence="2">The sequence shown here is derived from an EMBL/GenBank/DDBJ whole genome shotgun (WGS) entry which is preliminary data.</text>
</comment>
<proteinExistence type="predicted"/>